<reference evidence="17" key="1">
    <citation type="journal article" date="2019" name="Int. J. Syst. Evol. Microbiol.">
        <title>The Global Catalogue of Microorganisms (GCM) 10K type strain sequencing project: providing services to taxonomists for standard genome sequencing and annotation.</title>
        <authorList>
            <consortium name="The Broad Institute Genomics Platform"/>
            <consortium name="The Broad Institute Genome Sequencing Center for Infectious Disease"/>
            <person name="Wu L."/>
            <person name="Ma J."/>
        </authorList>
    </citation>
    <scope>NUCLEOTIDE SEQUENCE [LARGE SCALE GENOMIC DNA]</scope>
    <source>
        <strain evidence="17">WYCCWR 13023</strain>
    </source>
</reference>
<feature type="domain" description="TonB-dependent receptor plug" evidence="15">
    <location>
        <begin position="117"/>
        <end position="245"/>
    </location>
</feature>
<evidence type="ECO:0000256" key="2">
    <source>
        <dbReference type="ARBA" id="ARBA00022448"/>
    </source>
</evidence>
<dbReference type="InterPro" id="IPR039426">
    <property type="entry name" value="TonB-dep_rcpt-like"/>
</dbReference>
<feature type="chain" id="PRO_5045180989" evidence="13">
    <location>
        <begin position="21"/>
        <end position="1020"/>
    </location>
</feature>
<evidence type="ECO:0000259" key="14">
    <source>
        <dbReference type="Pfam" id="PF00593"/>
    </source>
</evidence>
<dbReference type="NCBIfam" id="TIGR04057">
    <property type="entry name" value="SusC_RagA_signa"/>
    <property type="match status" value="1"/>
</dbReference>
<evidence type="ECO:0000256" key="11">
    <source>
        <dbReference type="RuleBase" id="RU003357"/>
    </source>
</evidence>
<evidence type="ECO:0000256" key="5">
    <source>
        <dbReference type="ARBA" id="ARBA00022729"/>
    </source>
</evidence>
<proteinExistence type="inferred from homology"/>
<dbReference type="Pfam" id="PF00593">
    <property type="entry name" value="TonB_dep_Rec_b-barrel"/>
    <property type="match status" value="1"/>
</dbReference>
<keyword evidence="3 10" id="KW-1134">Transmembrane beta strand</keyword>
<dbReference type="InterPro" id="IPR023997">
    <property type="entry name" value="TonB-dep_OMP_SusC/RagA_CS"/>
</dbReference>
<evidence type="ECO:0000256" key="1">
    <source>
        <dbReference type="ARBA" id="ARBA00004571"/>
    </source>
</evidence>
<feature type="region of interest" description="Disordered" evidence="12">
    <location>
        <begin position="836"/>
        <end position="862"/>
    </location>
</feature>
<feature type="domain" description="TonB-dependent receptor-like beta-barrel" evidence="14">
    <location>
        <begin position="418"/>
        <end position="799"/>
    </location>
</feature>
<name>A0ABV9PLV1_9FLAO</name>
<keyword evidence="8" id="KW-0675">Receptor</keyword>
<dbReference type="NCBIfam" id="TIGR04056">
    <property type="entry name" value="OMP_RagA_SusC"/>
    <property type="match status" value="1"/>
</dbReference>
<organism evidence="16 17">
    <name type="scientific">Flavobacterium branchiicola</name>
    <dbReference type="NCBI Taxonomy" id="1114875"/>
    <lineage>
        <taxon>Bacteria</taxon>
        <taxon>Pseudomonadati</taxon>
        <taxon>Bacteroidota</taxon>
        <taxon>Flavobacteriia</taxon>
        <taxon>Flavobacteriales</taxon>
        <taxon>Flavobacteriaceae</taxon>
        <taxon>Flavobacterium</taxon>
    </lineage>
</organism>
<protein>
    <submittedName>
        <fullName evidence="16">SusC/RagA family TonB-linked outer membrane protein</fullName>
    </submittedName>
</protein>
<keyword evidence="5 13" id="KW-0732">Signal</keyword>
<feature type="signal peptide" evidence="13">
    <location>
        <begin position="1"/>
        <end position="20"/>
    </location>
</feature>
<evidence type="ECO:0000259" key="15">
    <source>
        <dbReference type="Pfam" id="PF07715"/>
    </source>
</evidence>
<comment type="similarity">
    <text evidence="10 11">Belongs to the TonB-dependent receptor family.</text>
</comment>
<dbReference type="Gene3D" id="2.60.40.1120">
    <property type="entry name" value="Carboxypeptidase-like, regulatory domain"/>
    <property type="match status" value="1"/>
</dbReference>
<keyword evidence="9 10" id="KW-0998">Cell outer membrane</keyword>
<evidence type="ECO:0000256" key="6">
    <source>
        <dbReference type="ARBA" id="ARBA00023077"/>
    </source>
</evidence>
<evidence type="ECO:0000256" key="10">
    <source>
        <dbReference type="PROSITE-ProRule" id="PRU01360"/>
    </source>
</evidence>
<dbReference type="Gene3D" id="2.170.130.10">
    <property type="entry name" value="TonB-dependent receptor, plug domain"/>
    <property type="match status" value="1"/>
</dbReference>
<dbReference type="InterPro" id="IPR000531">
    <property type="entry name" value="Beta-barrel_TonB"/>
</dbReference>
<keyword evidence="7 10" id="KW-0472">Membrane</keyword>
<dbReference type="SUPFAM" id="SSF49464">
    <property type="entry name" value="Carboxypeptidase regulatory domain-like"/>
    <property type="match status" value="1"/>
</dbReference>
<dbReference type="Pfam" id="PF13715">
    <property type="entry name" value="CarbopepD_reg_2"/>
    <property type="match status" value="1"/>
</dbReference>
<dbReference type="InterPro" id="IPR036942">
    <property type="entry name" value="Beta-barrel_TonB_sf"/>
</dbReference>
<dbReference type="PROSITE" id="PS52016">
    <property type="entry name" value="TONB_DEPENDENT_REC_3"/>
    <property type="match status" value="1"/>
</dbReference>
<evidence type="ECO:0000313" key="17">
    <source>
        <dbReference type="Proteomes" id="UP001595935"/>
    </source>
</evidence>
<gene>
    <name evidence="16" type="ORF">ACFO5S_18955</name>
</gene>
<dbReference type="EMBL" id="JBHSGV010000007">
    <property type="protein sequence ID" value="MFC4749540.1"/>
    <property type="molecule type" value="Genomic_DNA"/>
</dbReference>
<keyword evidence="4 10" id="KW-0812">Transmembrane</keyword>
<evidence type="ECO:0000313" key="16">
    <source>
        <dbReference type="EMBL" id="MFC4749540.1"/>
    </source>
</evidence>
<comment type="subcellular location">
    <subcellularLocation>
        <location evidence="1 10">Cell outer membrane</location>
        <topology evidence="1 10">Multi-pass membrane protein</topology>
    </subcellularLocation>
</comment>
<evidence type="ECO:0000256" key="8">
    <source>
        <dbReference type="ARBA" id="ARBA00023170"/>
    </source>
</evidence>
<dbReference type="Gene3D" id="2.40.170.20">
    <property type="entry name" value="TonB-dependent receptor, beta-barrel domain"/>
    <property type="match status" value="1"/>
</dbReference>
<dbReference type="SUPFAM" id="SSF56935">
    <property type="entry name" value="Porins"/>
    <property type="match status" value="1"/>
</dbReference>
<keyword evidence="17" id="KW-1185">Reference proteome</keyword>
<keyword evidence="2 10" id="KW-0813">Transport</keyword>
<dbReference type="InterPro" id="IPR008969">
    <property type="entry name" value="CarboxyPept-like_regulatory"/>
</dbReference>
<evidence type="ECO:0000256" key="7">
    <source>
        <dbReference type="ARBA" id="ARBA00023136"/>
    </source>
</evidence>
<dbReference type="InterPro" id="IPR037066">
    <property type="entry name" value="Plug_dom_sf"/>
</dbReference>
<dbReference type="InterPro" id="IPR023996">
    <property type="entry name" value="TonB-dep_OMP_SusC/RagA"/>
</dbReference>
<dbReference type="Proteomes" id="UP001595935">
    <property type="component" value="Unassembled WGS sequence"/>
</dbReference>
<feature type="compositionally biased region" description="Polar residues" evidence="12">
    <location>
        <begin position="845"/>
        <end position="861"/>
    </location>
</feature>
<dbReference type="RefSeq" id="WP_213259230.1">
    <property type="nucleotide sequence ID" value="NZ_JAGYWA010000007.1"/>
</dbReference>
<keyword evidence="6 11" id="KW-0798">TonB box</keyword>
<dbReference type="PANTHER" id="PTHR30069:SF29">
    <property type="entry name" value="HEMOGLOBIN AND HEMOGLOBIN-HAPTOGLOBIN-BINDING PROTEIN 1-RELATED"/>
    <property type="match status" value="1"/>
</dbReference>
<evidence type="ECO:0000256" key="9">
    <source>
        <dbReference type="ARBA" id="ARBA00023237"/>
    </source>
</evidence>
<evidence type="ECO:0000256" key="3">
    <source>
        <dbReference type="ARBA" id="ARBA00022452"/>
    </source>
</evidence>
<accession>A0ABV9PLV1</accession>
<evidence type="ECO:0000256" key="4">
    <source>
        <dbReference type="ARBA" id="ARBA00022692"/>
    </source>
</evidence>
<evidence type="ECO:0000256" key="13">
    <source>
        <dbReference type="SAM" id="SignalP"/>
    </source>
</evidence>
<dbReference type="PANTHER" id="PTHR30069">
    <property type="entry name" value="TONB-DEPENDENT OUTER MEMBRANE RECEPTOR"/>
    <property type="match status" value="1"/>
</dbReference>
<sequence length="1020" mass="112211">MKKLLFILFGIILFAQPIFAQTKTVTGTIKSETDGLSLPGVSVLIDGTSKSTVTDFDGKFSITADENETLVFSFVGFATKRVKLSAGTSVVNLRMVEELNTLSEVVVLGSTVRATRKELGNAVTSLKAEDLVKAQPVGLTSALQGKIAGAQVSQNSGDPAGGFSIKLRGTSSILGSSDPLYVIDGVILNNATTNVTNLNVTTGNSNMQIGQNRSSDINPNDIQSIEVLNGGAAAAIYGSRAANGVVLITTKKGVAGETRYTFATSVTSNHIRKKIDMNMSDKQFVNSSPALFPIQGNPASPTTVNVLGRNLETRTIGVQRYDYQDDIFTTGVGTDTYFSLQGGDDKTKYFGSLGYLSNEGIIKNTDFKRIGAKLRLKHDFNSKLSATVGLNYVNSSSNEKPDGNVFWSPINSINITNNTYDINQRDINGNLLPVDPNRINPLSIIETFKIQQNTDRIISDLQLNYVPFKNFNADLIFGLDNYNQRGNVYIPRYPYTVNPAYYNDGYVSEATNRVVQFNNDLNLRYLWNINDIWKSTTYGGYNVQTYRDDFGAIEGRNLKPFIETINAFNTLLPGSPSASQSKYNLWGYYLQETIGFRDRLYMTLAIRQDASTIFSSDNRSQFYPKASVSYVLSDEKFMQGIHEVVSSVRLRGSWGKSGSLTAIKPYARFTNYSTGTLLGNSTFTMEGLKQGNLDLRPEQSVTYEVGGDFGFIKDRLNLSFSYYNADIDDLLLPVQLAASEGATNTIKNVGQMNNKGYEINLKYDVIKKEDLHLDVFVNYSSNRNKVTGLPQTRFKLDSNLAGAPVFVEMDKPIGIFYGTYFARNADGSLLLTPTGYPQTEKGDVNTGTPQRDASGQPTGTILNKEIGNPNPDYIIAFGANMNYKKFGLSVLFDGVQGVDVFDADYRTRQGVGSGTLVTKELNGELPRGYIWSVYNVEEFRVVDGSYLKLREVSLNYSFGKLNNFFDDLTITASGRNLISWDNFTSFDPETNSGGQSSVAKYNFGTVPIPSSYTLAVKVQF</sequence>
<comment type="caution">
    <text evidence="16">The sequence shown here is derived from an EMBL/GenBank/DDBJ whole genome shotgun (WGS) entry which is preliminary data.</text>
</comment>
<evidence type="ECO:0000256" key="12">
    <source>
        <dbReference type="SAM" id="MobiDB-lite"/>
    </source>
</evidence>
<dbReference type="InterPro" id="IPR012910">
    <property type="entry name" value="Plug_dom"/>
</dbReference>
<dbReference type="Pfam" id="PF07715">
    <property type="entry name" value="Plug"/>
    <property type="match status" value="1"/>
</dbReference>